<feature type="compositionally biased region" description="Acidic residues" evidence="1">
    <location>
        <begin position="31"/>
        <end position="46"/>
    </location>
</feature>
<evidence type="ECO:0000256" key="1">
    <source>
        <dbReference type="SAM" id="MobiDB-lite"/>
    </source>
</evidence>
<comment type="caution">
    <text evidence="2">The sequence shown here is derived from an EMBL/GenBank/DDBJ whole genome shotgun (WGS) entry which is preliminary data.</text>
</comment>
<keyword evidence="3" id="KW-1185">Reference proteome</keyword>
<protein>
    <submittedName>
        <fullName evidence="2">Uncharacterized protein</fullName>
    </submittedName>
</protein>
<dbReference type="EMBL" id="JBHUFW010000012">
    <property type="protein sequence ID" value="MFD1864472.1"/>
    <property type="molecule type" value="Genomic_DNA"/>
</dbReference>
<name>A0ABW4QLH7_9BACL</name>
<dbReference type="Proteomes" id="UP001597273">
    <property type="component" value="Unassembled WGS sequence"/>
</dbReference>
<proteinExistence type="predicted"/>
<accession>A0ABW4QLH7</accession>
<reference evidence="3" key="1">
    <citation type="journal article" date="2019" name="Int. J. Syst. Evol. Microbiol.">
        <title>The Global Catalogue of Microorganisms (GCM) 10K type strain sequencing project: providing services to taxonomists for standard genome sequencing and annotation.</title>
        <authorList>
            <consortium name="The Broad Institute Genomics Platform"/>
            <consortium name="The Broad Institute Genome Sequencing Center for Infectious Disease"/>
            <person name="Wu L."/>
            <person name="Ma J."/>
        </authorList>
    </citation>
    <scope>NUCLEOTIDE SEQUENCE [LARGE SCALE GENOMIC DNA]</scope>
    <source>
        <strain evidence="3">CGMCC 1.15475</strain>
    </source>
</reference>
<evidence type="ECO:0000313" key="2">
    <source>
        <dbReference type="EMBL" id="MFD1864472.1"/>
    </source>
</evidence>
<dbReference type="RefSeq" id="WP_204892935.1">
    <property type="nucleotide sequence ID" value="NZ_JBHUFW010000012.1"/>
</dbReference>
<sequence>MEEKRNEEAVEAETTNEEPKAAEETKAIEADPVEPEEIEEEPGEPDMDARLNKIYSNVASNRYENLRTSYIENKAKELRRRTK</sequence>
<evidence type="ECO:0000313" key="3">
    <source>
        <dbReference type="Proteomes" id="UP001597273"/>
    </source>
</evidence>
<gene>
    <name evidence="2" type="ORF">ACFSDB_16335</name>
</gene>
<feature type="compositionally biased region" description="Basic and acidic residues" evidence="1">
    <location>
        <begin position="17"/>
        <end position="29"/>
    </location>
</feature>
<organism evidence="2 3">
    <name type="scientific">Planococcus chinensis</name>
    <dbReference type="NCBI Taxonomy" id="272917"/>
    <lineage>
        <taxon>Bacteria</taxon>
        <taxon>Bacillati</taxon>
        <taxon>Bacillota</taxon>
        <taxon>Bacilli</taxon>
        <taxon>Bacillales</taxon>
        <taxon>Caryophanaceae</taxon>
        <taxon>Planococcus</taxon>
    </lineage>
</organism>
<feature type="region of interest" description="Disordered" evidence="1">
    <location>
        <begin position="1"/>
        <end position="48"/>
    </location>
</feature>